<dbReference type="Proteomes" id="UP001190640">
    <property type="component" value="Chromosome 9"/>
</dbReference>
<dbReference type="GeneID" id="129335961"/>
<dbReference type="Gene3D" id="1.20.1250.20">
    <property type="entry name" value="MFS general substrate transporter like domains"/>
    <property type="match status" value="1"/>
</dbReference>
<feature type="region of interest" description="Disordered" evidence="9">
    <location>
        <begin position="1"/>
        <end position="22"/>
    </location>
</feature>
<gene>
    <name evidence="13" type="primary">LOC129335961</name>
</gene>
<dbReference type="InterPro" id="IPR002350">
    <property type="entry name" value="Kazal_dom"/>
</dbReference>
<dbReference type="GO" id="GO:0015347">
    <property type="term" value="F:sodium-independent organic anion transmembrane transporter activity"/>
    <property type="evidence" value="ECO:0007669"/>
    <property type="project" value="TreeGrafter"/>
</dbReference>
<name>A0AA97JWS8_EUBMA</name>
<reference evidence="13" key="1">
    <citation type="submission" date="2025-08" db="UniProtKB">
        <authorList>
            <consortium name="RefSeq"/>
        </authorList>
    </citation>
    <scope>IDENTIFICATION</scope>
    <source>
        <tissue evidence="13">Blood</tissue>
    </source>
</reference>
<dbReference type="Gene3D" id="3.30.60.30">
    <property type="match status" value="1"/>
</dbReference>
<feature type="transmembrane region" description="Helical" evidence="8">
    <location>
        <begin position="85"/>
        <end position="106"/>
    </location>
</feature>
<dbReference type="GO" id="GO:0006811">
    <property type="term" value="P:monoatomic ion transport"/>
    <property type="evidence" value="ECO:0007669"/>
    <property type="project" value="UniProtKB-KW"/>
</dbReference>
<evidence type="ECO:0000313" key="13">
    <source>
        <dbReference type="RefSeq" id="XP_054844851.1"/>
    </source>
</evidence>
<dbReference type="PANTHER" id="PTHR11388:SF89">
    <property type="entry name" value="SOLUTE CARRIER ORGANIC ANION TRANSPORTER FAMILY MEMBER 1B3"/>
    <property type="match status" value="1"/>
</dbReference>
<accession>A0AA97JWS8</accession>
<keyword evidence="6 8" id="KW-0472">Membrane</keyword>
<keyword evidence="8" id="KW-0406">Ion transport</keyword>
<feature type="transmembrane region" description="Helical" evidence="8">
    <location>
        <begin position="578"/>
        <end position="599"/>
    </location>
</feature>
<feature type="transmembrane region" description="Helical" evidence="8">
    <location>
        <begin position="265"/>
        <end position="289"/>
    </location>
</feature>
<feature type="transmembrane region" description="Helical" evidence="8">
    <location>
        <begin position="218"/>
        <end position="245"/>
    </location>
</feature>
<keyword evidence="3" id="KW-1003">Cell membrane</keyword>
<dbReference type="Pfam" id="PF03137">
    <property type="entry name" value="OATP"/>
    <property type="match status" value="1"/>
</dbReference>
<feature type="transmembrane region" description="Helical" evidence="8">
    <location>
        <begin position="385"/>
        <end position="406"/>
    </location>
</feature>
<dbReference type="PROSITE" id="PS51465">
    <property type="entry name" value="KAZAL_2"/>
    <property type="match status" value="1"/>
</dbReference>
<dbReference type="GO" id="GO:0015125">
    <property type="term" value="F:bile acid transmembrane transporter activity"/>
    <property type="evidence" value="ECO:0007669"/>
    <property type="project" value="TreeGrafter"/>
</dbReference>
<evidence type="ECO:0000256" key="8">
    <source>
        <dbReference type="RuleBase" id="RU362056"/>
    </source>
</evidence>
<proteinExistence type="inferred from homology"/>
<dbReference type="SUPFAM" id="SSF100895">
    <property type="entry name" value="Kazal-type serine protease inhibitors"/>
    <property type="match status" value="1"/>
</dbReference>
<evidence type="ECO:0000256" key="9">
    <source>
        <dbReference type="SAM" id="MobiDB-lite"/>
    </source>
</evidence>
<evidence type="ECO:0000259" key="11">
    <source>
        <dbReference type="PROSITE" id="PS51465"/>
    </source>
</evidence>
<keyword evidence="8" id="KW-0813">Transport</keyword>
<dbReference type="SUPFAM" id="SSF103473">
    <property type="entry name" value="MFS general substrate transporter"/>
    <property type="match status" value="1"/>
</dbReference>
<feature type="transmembrane region" description="Helical" evidence="8">
    <location>
        <begin position="418"/>
        <end position="437"/>
    </location>
</feature>
<dbReference type="RefSeq" id="XP_054844851.1">
    <property type="nucleotide sequence ID" value="XM_054988876.1"/>
</dbReference>
<feature type="compositionally biased region" description="Basic and acidic residues" evidence="9">
    <location>
        <begin position="688"/>
        <end position="701"/>
    </location>
</feature>
<keyword evidence="4 8" id="KW-0812">Transmembrane</keyword>
<feature type="domain" description="Kazal-like" evidence="11">
    <location>
        <begin position="461"/>
        <end position="516"/>
    </location>
</feature>
<dbReference type="GO" id="GO:0016323">
    <property type="term" value="C:basolateral plasma membrane"/>
    <property type="evidence" value="ECO:0007669"/>
    <property type="project" value="TreeGrafter"/>
</dbReference>
<feature type="transmembrane region" description="Helical" evidence="8">
    <location>
        <begin position="633"/>
        <end position="655"/>
    </location>
</feature>
<evidence type="ECO:0000256" key="6">
    <source>
        <dbReference type="ARBA" id="ARBA00023136"/>
    </source>
</evidence>
<evidence type="ECO:0000256" key="1">
    <source>
        <dbReference type="ARBA" id="ARBA00004651"/>
    </source>
</evidence>
<dbReference type="PROSITE" id="PS50850">
    <property type="entry name" value="MFS"/>
    <property type="match status" value="1"/>
</dbReference>
<dbReference type="GO" id="GO:0043252">
    <property type="term" value="P:sodium-independent organic anion transport"/>
    <property type="evidence" value="ECO:0007669"/>
    <property type="project" value="TreeGrafter"/>
</dbReference>
<comment type="subcellular location">
    <subcellularLocation>
        <location evidence="1 8">Cell membrane</location>
        <topology evidence="1 8">Multi-pass membrane protein</topology>
    </subcellularLocation>
</comment>
<protein>
    <recommendedName>
        <fullName evidence="8">Solute carrier organic anion transporter family member</fullName>
    </recommendedName>
</protein>
<feature type="transmembrane region" description="Helical" evidence="8">
    <location>
        <begin position="113"/>
        <end position="134"/>
    </location>
</feature>
<evidence type="ECO:0000256" key="4">
    <source>
        <dbReference type="ARBA" id="ARBA00022692"/>
    </source>
</evidence>
<feature type="transmembrane region" description="Helical" evidence="8">
    <location>
        <begin position="542"/>
        <end position="566"/>
    </location>
</feature>
<dbReference type="KEGG" id="emc:129335961"/>
<keyword evidence="7" id="KW-1015">Disulfide bond</keyword>
<dbReference type="AlphaFoldDB" id="A0AA97JWS8"/>
<feature type="domain" description="Major facilitator superfamily (MFS) profile" evidence="10">
    <location>
        <begin position="47"/>
        <end position="660"/>
    </location>
</feature>
<dbReference type="InterPro" id="IPR036058">
    <property type="entry name" value="Kazal_dom_sf"/>
</dbReference>
<keyword evidence="12" id="KW-1185">Reference proteome</keyword>
<dbReference type="PANTHER" id="PTHR11388">
    <property type="entry name" value="ORGANIC ANION TRANSPORTER"/>
    <property type="match status" value="1"/>
</dbReference>
<evidence type="ECO:0000259" key="10">
    <source>
        <dbReference type="PROSITE" id="PS50850"/>
    </source>
</evidence>
<evidence type="ECO:0000256" key="7">
    <source>
        <dbReference type="ARBA" id="ARBA00023157"/>
    </source>
</evidence>
<feature type="transmembrane region" description="Helical" evidence="8">
    <location>
        <begin position="46"/>
        <end position="65"/>
    </location>
</feature>
<feature type="region of interest" description="Disordered" evidence="9">
    <location>
        <begin position="665"/>
        <end position="701"/>
    </location>
</feature>
<comment type="similarity">
    <text evidence="2 8">Belongs to the organo anion transporter (TC 2.A.60) family.</text>
</comment>
<feature type="transmembrane region" description="Helical" evidence="8">
    <location>
        <begin position="346"/>
        <end position="365"/>
    </location>
</feature>
<evidence type="ECO:0000256" key="2">
    <source>
        <dbReference type="ARBA" id="ARBA00009657"/>
    </source>
</evidence>
<feature type="transmembrane region" description="Helical" evidence="8">
    <location>
        <begin position="180"/>
        <end position="206"/>
    </location>
</feature>
<keyword evidence="5 8" id="KW-1133">Transmembrane helix</keyword>
<evidence type="ECO:0000256" key="5">
    <source>
        <dbReference type="ARBA" id="ARBA00022989"/>
    </source>
</evidence>
<evidence type="ECO:0000256" key="3">
    <source>
        <dbReference type="ARBA" id="ARBA00022475"/>
    </source>
</evidence>
<dbReference type="NCBIfam" id="TIGR00805">
    <property type="entry name" value="oat"/>
    <property type="match status" value="1"/>
</dbReference>
<dbReference type="Pfam" id="PF07648">
    <property type="entry name" value="Kazal_2"/>
    <property type="match status" value="1"/>
</dbReference>
<sequence length="701" mass="76856">MTMQVDPDNASESSMEVDPSHQPLEGEAYKELPVKKKSSCCTGLKAFLAALSFAYFSKSFSAAIMKSSFTQLERRFGISSSTAGFMDGGFEMGNLLVISFVSYFGAKLHRPRIIALGCFIMSLGSFLATTPHFFMGHYKYETLSHSSDNATSYIPPCSGNQIVTGLEGIPDCEKETTSYMWIYVFLGNILRGIGETPVIPLGISYLDDFSKEENTPLYIGILHTIAMTGPMAGFLLGSLFAKLYVDIGFVDLGTISITPNDSRWVGAWWLGFLVGGVINLISAIPFCFLPKSLNGEDEPSHVQKLPDAAKLNGHQTPRAESQEAVKWTAGLKDFFKSLKRALGNRMYIVLLCASLLQFNSFIGYMTYQPKYIEQQYGQSASKSNFIIGLVVLPAVSFGLLLGGFLMKKYKLDMIAATKMAFGTSFLAFLISTLYIILGCENHKVAGLTVPYNEQSVVWHAGSLSSTCNSNCNCGINQWDPVCGTDGITYVSACFAGCKNLMGSGKNTVFHNCSCIENVGLVRRNLTAILGECPKSDDCSRKFIYFIAVKLISSFLYAVGGTPFYMIMIRCVNKDLKSLAVGLYMLIMRTLAGIPAPVYFGAVIDRTCLKWAKTSCGKPGACRLYDATAYRYSFMGLIIGLRAPSYLLGFLFFWLVKKHFGRKEVKATENGGKENGPLSEEARPNGTERVADSSEAEKETSM</sequence>
<dbReference type="InterPro" id="IPR004156">
    <property type="entry name" value="OATP"/>
</dbReference>
<evidence type="ECO:0000313" key="12">
    <source>
        <dbReference type="Proteomes" id="UP001190640"/>
    </source>
</evidence>
<dbReference type="InterPro" id="IPR020846">
    <property type="entry name" value="MFS_dom"/>
</dbReference>
<dbReference type="InterPro" id="IPR036259">
    <property type="entry name" value="MFS_trans_sf"/>
</dbReference>
<organism evidence="12 13">
    <name type="scientific">Eublepharis macularius</name>
    <name type="common">Leopard gecko</name>
    <name type="synonym">Cyrtodactylus macularius</name>
    <dbReference type="NCBI Taxonomy" id="481883"/>
    <lineage>
        <taxon>Eukaryota</taxon>
        <taxon>Metazoa</taxon>
        <taxon>Chordata</taxon>
        <taxon>Craniata</taxon>
        <taxon>Vertebrata</taxon>
        <taxon>Euteleostomi</taxon>
        <taxon>Lepidosauria</taxon>
        <taxon>Squamata</taxon>
        <taxon>Bifurcata</taxon>
        <taxon>Gekkota</taxon>
        <taxon>Eublepharidae</taxon>
        <taxon>Eublepharinae</taxon>
        <taxon>Eublepharis</taxon>
    </lineage>
</organism>